<dbReference type="SUPFAM" id="SSF88659">
    <property type="entry name" value="Sigma3 and sigma4 domains of RNA polymerase sigma factors"/>
    <property type="match status" value="1"/>
</dbReference>
<protein>
    <submittedName>
        <fullName evidence="7">RNA polymerase ECF family sigma subunit</fullName>
    </submittedName>
</protein>
<feature type="domain" description="RNA polymerase sigma-70 region 2" evidence="5">
    <location>
        <begin position="27"/>
        <end position="95"/>
    </location>
</feature>
<dbReference type="Pfam" id="PF04542">
    <property type="entry name" value="Sigma70_r2"/>
    <property type="match status" value="1"/>
</dbReference>
<dbReference type="Gene3D" id="1.10.1740.10">
    <property type="match status" value="1"/>
</dbReference>
<keyword evidence="2" id="KW-0805">Transcription regulation</keyword>
<comment type="caution">
    <text evidence="7">The sequence shown here is derived from an EMBL/GenBank/DDBJ whole genome shotgun (WGS) entry which is preliminary data.</text>
</comment>
<sequence length="201" mass="22379">MPGTTPPDDEVVWNRARDGDADAFTEIYDRHYDRVYRHSLRLAPTVHDTEDVAALVFLEAWRRRAHVRVVDGSVLPWLLVTANYVSANASRSARRHRVAMAKLPLQESVDDSTDDVLDRIDSSGRESRLRAAFAQLAPNDRDVLTLCVVHELPLQQAADVLRVPVGTVKSRLSRAKRRLATLTGPDLAPSLSAIATMGEHQ</sequence>
<organism evidence="7 8">
    <name type="scientific">Frondihabitans australicus</name>
    <dbReference type="NCBI Taxonomy" id="386892"/>
    <lineage>
        <taxon>Bacteria</taxon>
        <taxon>Bacillati</taxon>
        <taxon>Actinomycetota</taxon>
        <taxon>Actinomycetes</taxon>
        <taxon>Micrococcales</taxon>
        <taxon>Microbacteriaceae</taxon>
        <taxon>Frondihabitans</taxon>
    </lineage>
</organism>
<evidence type="ECO:0000313" key="7">
    <source>
        <dbReference type="EMBL" id="RKR74168.1"/>
    </source>
</evidence>
<dbReference type="Gene3D" id="1.10.10.10">
    <property type="entry name" value="Winged helix-like DNA-binding domain superfamily/Winged helix DNA-binding domain"/>
    <property type="match status" value="1"/>
</dbReference>
<dbReference type="InterPro" id="IPR013249">
    <property type="entry name" value="RNA_pol_sigma70_r4_t2"/>
</dbReference>
<reference evidence="7 8" key="1">
    <citation type="submission" date="2018-10" db="EMBL/GenBank/DDBJ databases">
        <title>Sequencing the genomes of 1000 actinobacteria strains.</title>
        <authorList>
            <person name="Klenk H.-P."/>
        </authorList>
    </citation>
    <scope>NUCLEOTIDE SEQUENCE [LARGE SCALE GENOMIC DNA]</scope>
    <source>
        <strain evidence="7 8">DSM 17894</strain>
    </source>
</reference>
<keyword evidence="8" id="KW-1185">Reference proteome</keyword>
<dbReference type="AlphaFoldDB" id="A0A495IFG9"/>
<dbReference type="GO" id="GO:0003677">
    <property type="term" value="F:DNA binding"/>
    <property type="evidence" value="ECO:0007669"/>
    <property type="project" value="InterPro"/>
</dbReference>
<dbReference type="NCBIfam" id="TIGR02937">
    <property type="entry name" value="sigma70-ECF"/>
    <property type="match status" value="1"/>
</dbReference>
<evidence type="ECO:0000259" key="5">
    <source>
        <dbReference type="Pfam" id="PF04542"/>
    </source>
</evidence>
<dbReference type="InterPro" id="IPR014284">
    <property type="entry name" value="RNA_pol_sigma-70_dom"/>
</dbReference>
<dbReference type="InterPro" id="IPR013324">
    <property type="entry name" value="RNA_pol_sigma_r3/r4-like"/>
</dbReference>
<dbReference type="GO" id="GO:0006352">
    <property type="term" value="P:DNA-templated transcription initiation"/>
    <property type="evidence" value="ECO:0007669"/>
    <property type="project" value="InterPro"/>
</dbReference>
<dbReference type="PANTHER" id="PTHR43133:SF25">
    <property type="entry name" value="RNA POLYMERASE SIGMA FACTOR RFAY-RELATED"/>
    <property type="match status" value="1"/>
</dbReference>
<evidence type="ECO:0000256" key="2">
    <source>
        <dbReference type="ARBA" id="ARBA00023015"/>
    </source>
</evidence>
<gene>
    <name evidence="7" type="ORF">C8E83_1276</name>
</gene>
<dbReference type="InterPro" id="IPR013325">
    <property type="entry name" value="RNA_pol_sigma_r2"/>
</dbReference>
<dbReference type="InterPro" id="IPR039425">
    <property type="entry name" value="RNA_pol_sigma-70-like"/>
</dbReference>
<dbReference type="RefSeq" id="WP_121368945.1">
    <property type="nucleotide sequence ID" value="NZ_RBKS01000001.1"/>
</dbReference>
<evidence type="ECO:0000256" key="3">
    <source>
        <dbReference type="ARBA" id="ARBA00023082"/>
    </source>
</evidence>
<dbReference type="EMBL" id="RBKS01000001">
    <property type="protein sequence ID" value="RKR74168.1"/>
    <property type="molecule type" value="Genomic_DNA"/>
</dbReference>
<keyword evidence="3" id="KW-0731">Sigma factor</keyword>
<dbReference type="Pfam" id="PF08281">
    <property type="entry name" value="Sigma70_r4_2"/>
    <property type="match status" value="1"/>
</dbReference>
<dbReference type="GO" id="GO:0016987">
    <property type="term" value="F:sigma factor activity"/>
    <property type="evidence" value="ECO:0007669"/>
    <property type="project" value="UniProtKB-KW"/>
</dbReference>
<evidence type="ECO:0000259" key="6">
    <source>
        <dbReference type="Pfam" id="PF08281"/>
    </source>
</evidence>
<evidence type="ECO:0000256" key="4">
    <source>
        <dbReference type="ARBA" id="ARBA00023163"/>
    </source>
</evidence>
<evidence type="ECO:0000256" key="1">
    <source>
        <dbReference type="ARBA" id="ARBA00010641"/>
    </source>
</evidence>
<dbReference type="CDD" id="cd06171">
    <property type="entry name" value="Sigma70_r4"/>
    <property type="match status" value="1"/>
</dbReference>
<keyword evidence="4" id="KW-0804">Transcription</keyword>
<dbReference type="PANTHER" id="PTHR43133">
    <property type="entry name" value="RNA POLYMERASE ECF-TYPE SIGMA FACTO"/>
    <property type="match status" value="1"/>
</dbReference>
<dbReference type="SUPFAM" id="SSF88946">
    <property type="entry name" value="Sigma2 domain of RNA polymerase sigma factors"/>
    <property type="match status" value="1"/>
</dbReference>
<proteinExistence type="inferred from homology"/>
<feature type="domain" description="RNA polymerase sigma factor 70 region 4 type 2" evidence="6">
    <location>
        <begin position="128"/>
        <end position="179"/>
    </location>
</feature>
<evidence type="ECO:0000313" key="8">
    <source>
        <dbReference type="Proteomes" id="UP000280008"/>
    </source>
</evidence>
<dbReference type="InterPro" id="IPR036388">
    <property type="entry name" value="WH-like_DNA-bd_sf"/>
</dbReference>
<name>A0A495IFG9_9MICO</name>
<dbReference type="Proteomes" id="UP000280008">
    <property type="component" value="Unassembled WGS sequence"/>
</dbReference>
<dbReference type="InterPro" id="IPR007627">
    <property type="entry name" value="RNA_pol_sigma70_r2"/>
</dbReference>
<dbReference type="OrthoDB" id="3747638at2"/>
<comment type="similarity">
    <text evidence="1">Belongs to the sigma-70 factor family. ECF subfamily.</text>
</comment>
<accession>A0A495IFG9</accession>